<evidence type="ECO:0008006" key="6">
    <source>
        <dbReference type="Google" id="ProtNLM"/>
    </source>
</evidence>
<keyword evidence="5" id="KW-1185">Reference proteome</keyword>
<evidence type="ECO:0000256" key="1">
    <source>
        <dbReference type="SAM" id="MobiDB-lite"/>
    </source>
</evidence>
<dbReference type="EnsemblPlants" id="Bo5g117420.1">
    <property type="protein sequence ID" value="Bo5g117420.1"/>
    <property type="gene ID" value="Bo5g117420"/>
</dbReference>
<feature type="transmembrane region" description="Helical" evidence="2">
    <location>
        <begin position="206"/>
        <end position="228"/>
    </location>
</feature>
<keyword evidence="2" id="KW-1133">Transmembrane helix</keyword>
<sequence length="282" mass="31461">MIQILTYLTLFVVVAEISPWKMSFYKGSLGKDPVGQLSCSRVRRQAEANCPFCHQMRYWVLGLVPSPGKALPGEMDRCLTRPRGMIHESPPLMRSFNDCATADLMVTNSVVRVKASVISVHCLIGVSSLLCLSVRLAIAISAFRCARLPLLHQYQSTRVSGGVPTEMQLGLLSPLHLKKLFELMGTTYIKVLKPGIKDFLVADLNFINDVACILLLMGTILGFLIKLLTLSDRLINFHSMTKNQQEEKEEELLRIKDVKAGEEDAASSDKINEQRSRLTNLI</sequence>
<dbReference type="HOGENOM" id="CLU_988136_0_0_1"/>
<keyword evidence="2" id="KW-0472">Membrane</keyword>
<evidence type="ECO:0000313" key="5">
    <source>
        <dbReference type="Proteomes" id="UP000032141"/>
    </source>
</evidence>
<keyword evidence="3" id="KW-0732">Signal</keyword>
<feature type="region of interest" description="Disordered" evidence="1">
    <location>
        <begin position="260"/>
        <end position="282"/>
    </location>
</feature>
<organism evidence="4 5">
    <name type="scientific">Brassica oleracea var. oleracea</name>
    <dbReference type="NCBI Taxonomy" id="109376"/>
    <lineage>
        <taxon>Eukaryota</taxon>
        <taxon>Viridiplantae</taxon>
        <taxon>Streptophyta</taxon>
        <taxon>Embryophyta</taxon>
        <taxon>Tracheophyta</taxon>
        <taxon>Spermatophyta</taxon>
        <taxon>Magnoliopsida</taxon>
        <taxon>eudicotyledons</taxon>
        <taxon>Gunneridae</taxon>
        <taxon>Pentapetalae</taxon>
        <taxon>rosids</taxon>
        <taxon>malvids</taxon>
        <taxon>Brassicales</taxon>
        <taxon>Brassicaceae</taxon>
        <taxon>Brassiceae</taxon>
        <taxon>Brassica</taxon>
    </lineage>
</organism>
<proteinExistence type="predicted"/>
<accession>A0A0D3CIU5</accession>
<feature type="signal peptide" evidence="3">
    <location>
        <begin position="1"/>
        <end position="19"/>
    </location>
</feature>
<dbReference type="Proteomes" id="UP000032141">
    <property type="component" value="Chromosome C5"/>
</dbReference>
<dbReference type="AlphaFoldDB" id="A0A0D3CIU5"/>
<feature type="chain" id="PRO_5002269791" description="Endoplasmic reticulum transmembrane protein" evidence="3">
    <location>
        <begin position="20"/>
        <end position="282"/>
    </location>
</feature>
<evidence type="ECO:0000256" key="2">
    <source>
        <dbReference type="SAM" id="Phobius"/>
    </source>
</evidence>
<keyword evidence="2" id="KW-0812">Transmembrane</keyword>
<dbReference type="Gramene" id="Bo5g117420.1">
    <property type="protein sequence ID" value="Bo5g117420.1"/>
    <property type="gene ID" value="Bo5g117420"/>
</dbReference>
<protein>
    <recommendedName>
        <fullName evidence="6">Endoplasmic reticulum transmembrane protein</fullName>
    </recommendedName>
</protein>
<reference evidence="4" key="2">
    <citation type="submission" date="2015-03" db="UniProtKB">
        <authorList>
            <consortium name="EnsemblPlants"/>
        </authorList>
    </citation>
    <scope>IDENTIFICATION</scope>
</reference>
<reference evidence="4 5" key="1">
    <citation type="journal article" date="2014" name="Genome Biol.">
        <title>Transcriptome and methylome profiling reveals relics of genome dominance in the mesopolyploid Brassica oleracea.</title>
        <authorList>
            <person name="Parkin I.A."/>
            <person name="Koh C."/>
            <person name="Tang H."/>
            <person name="Robinson S.J."/>
            <person name="Kagale S."/>
            <person name="Clarke W.E."/>
            <person name="Town C.D."/>
            <person name="Nixon J."/>
            <person name="Krishnakumar V."/>
            <person name="Bidwell S.L."/>
            <person name="Denoeud F."/>
            <person name="Belcram H."/>
            <person name="Links M.G."/>
            <person name="Just J."/>
            <person name="Clarke C."/>
            <person name="Bender T."/>
            <person name="Huebert T."/>
            <person name="Mason A.S."/>
            <person name="Pires J.C."/>
            <person name="Barker G."/>
            <person name="Moore J."/>
            <person name="Walley P.G."/>
            <person name="Manoli S."/>
            <person name="Batley J."/>
            <person name="Edwards D."/>
            <person name="Nelson M.N."/>
            <person name="Wang X."/>
            <person name="Paterson A.H."/>
            <person name="King G."/>
            <person name="Bancroft I."/>
            <person name="Chalhoub B."/>
            <person name="Sharpe A.G."/>
        </authorList>
    </citation>
    <scope>NUCLEOTIDE SEQUENCE</scope>
    <source>
        <strain evidence="4 5">cv. TO1000</strain>
    </source>
</reference>
<dbReference type="STRING" id="109376.A0A0D3CIU5"/>
<name>A0A0D3CIU5_BRAOL</name>
<evidence type="ECO:0000256" key="3">
    <source>
        <dbReference type="SAM" id="SignalP"/>
    </source>
</evidence>
<evidence type="ECO:0000313" key="4">
    <source>
        <dbReference type="EnsemblPlants" id="Bo5g117420.1"/>
    </source>
</evidence>